<keyword evidence="2 5" id="KW-0560">Oxidoreductase</keyword>
<evidence type="ECO:0000256" key="2">
    <source>
        <dbReference type="ARBA" id="ARBA00023002"/>
    </source>
</evidence>
<feature type="domain" description="MsrB" evidence="4">
    <location>
        <begin position="5"/>
        <end position="127"/>
    </location>
</feature>
<dbReference type="InterPro" id="IPR002579">
    <property type="entry name" value="Met_Sox_Rdtase_MsrB_dom"/>
</dbReference>
<proteinExistence type="predicted"/>
<dbReference type="SUPFAM" id="SSF51316">
    <property type="entry name" value="Mss4-like"/>
    <property type="match status" value="1"/>
</dbReference>
<reference evidence="6" key="1">
    <citation type="journal article" date="2019" name="Int. J. Syst. Evol. Microbiol.">
        <title>The Global Catalogue of Microorganisms (GCM) 10K type strain sequencing project: providing services to taxonomists for standard genome sequencing and annotation.</title>
        <authorList>
            <consortium name="The Broad Institute Genomics Platform"/>
            <consortium name="The Broad Institute Genome Sequencing Center for Infectious Disease"/>
            <person name="Wu L."/>
            <person name="Ma J."/>
        </authorList>
    </citation>
    <scope>NUCLEOTIDE SEQUENCE [LARGE SCALE GENOMIC DNA]</scope>
    <source>
        <strain evidence="6">CECT 7184</strain>
    </source>
</reference>
<dbReference type="InterPro" id="IPR011057">
    <property type="entry name" value="Mss4-like_sf"/>
</dbReference>
<evidence type="ECO:0000313" key="6">
    <source>
        <dbReference type="Proteomes" id="UP001242368"/>
    </source>
</evidence>
<sequence>MNTEDQKWKEKLTPEEYYVLREKGTERPHTGKYNDFFEKGYYVCAACGNKLFTSDAKFDSHCGWPSFDQSIEGSVKYVRDVSHGMIRTEVVCSQCEGHLGHIFEDGPKETTGNRYCMNSISLKFVPED</sequence>
<evidence type="ECO:0000313" key="5">
    <source>
        <dbReference type="EMBL" id="MDN3707824.1"/>
    </source>
</evidence>
<dbReference type="Proteomes" id="UP001242368">
    <property type="component" value="Unassembled WGS sequence"/>
</dbReference>
<gene>
    <name evidence="5" type="primary">msrB</name>
    <name evidence="5" type="ORF">QW060_11945</name>
</gene>
<organism evidence="5 6">
    <name type="scientific">Paenimyroides ceti</name>
    <dbReference type="NCBI Taxonomy" id="395087"/>
    <lineage>
        <taxon>Bacteria</taxon>
        <taxon>Pseudomonadati</taxon>
        <taxon>Bacteroidota</taxon>
        <taxon>Flavobacteriia</taxon>
        <taxon>Flavobacteriales</taxon>
        <taxon>Flavobacteriaceae</taxon>
        <taxon>Paenimyroides</taxon>
    </lineage>
</organism>
<comment type="catalytic activity">
    <reaction evidence="3">
        <text>L-methionyl-[protein] + [thioredoxin]-disulfide + H2O = L-methionyl-(R)-S-oxide-[protein] + [thioredoxin]-dithiol</text>
        <dbReference type="Rhea" id="RHEA:24164"/>
        <dbReference type="Rhea" id="RHEA-COMP:10698"/>
        <dbReference type="Rhea" id="RHEA-COMP:10700"/>
        <dbReference type="Rhea" id="RHEA-COMP:12313"/>
        <dbReference type="Rhea" id="RHEA-COMP:12314"/>
        <dbReference type="ChEBI" id="CHEBI:15377"/>
        <dbReference type="ChEBI" id="CHEBI:16044"/>
        <dbReference type="ChEBI" id="CHEBI:29950"/>
        <dbReference type="ChEBI" id="CHEBI:45764"/>
        <dbReference type="ChEBI" id="CHEBI:50058"/>
        <dbReference type="EC" id="1.8.4.12"/>
    </reaction>
</comment>
<evidence type="ECO:0000256" key="1">
    <source>
        <dbReference type="ARBA" id="ARBA00012499"/>
    </source>
</evidence>
<comment type="caution">
    <text evidence="5">The sequence shown here is derived from an EMBL/GenBank/DDBJ whole genome shotgun (WGS) entry which is preliminary data.</text>
</comment>
<dbReference type="Pfam" id="PF01641">
    <property type="entry name" value="SelR"/>
    <property type="match status" value="1"/>
</dbReference>
<keyword evidence="6" id="KW-1185">Reference proteome</keyword>
<name>A0ABT8CTI1_9FLAO</name>
<evidence type="ECO:0000259" key="4">
    <source>
        <dbReference type="PROSITE" id="PS51790"/>
    </source>
</evidence>
<dbReference type="NCBIfam" id="TIGR00357">
    <property type="entry name" value="peptide-methionine (R)-S-oxide reductase MsrB"/>
    <property type="match status" value="1"/>
</dbReference>
<protein>
    <recommendedName>
        <fullName evidence="1">peptide-methionine (R)-S-oxide reductase</fullName>
        <ecNumber evidence="1">1.8.4.12</ecNumber>
    </recommendedName>
</protein>
<evidence type="ECO:0000256" key="3">
    <source>
        <dbReference type="ARBA" id="ARBA00048488"/>
    </source>
</evidence>
<dbReference type="InterPro" id="IPR028427">
    <property type="entry name" value="Met_Sox_Rdtase_MsrB"/>
</dbReference>
<dbReference type="EMBL" id="JAUFQU010000001">
    <property type="protein sequence ID" value="MDN3707824.1"/>
    <property type="molecule type" value="Genomic_DNA"/>
</dbReference>
<dbReference type="Gene3D" id="2.170.150.20">
    <property type="entry name" value="Peptide methionine sulfoxide reductase"/>
    <property type="match status" value="1"/>
</dbReference>
<dbReference type="EC" id="1.8.4.12" evidence="1"/>
<dbReference type="PROSITE" id="PS51790">
    <property type="entry name" value="MSRB"/>
    <property type="match status" value="1"/>
</dbReference>
<dbReference type="GO" id="GO:0033743">
    <property type="term" value="F:peptide-methionine (R)-S-oxide reductase activity"/>
    <property type="evidence" value="ECO:0007669"/>
    <property type="project" value="UniProtKB-EC"/>
</dbReference>
<dbReference type="PANTHER" id="PTHR10173">
    <property type="entry name" value="METHIONINE SULFOXIDE REDUCTASE"/>
    <property type="match status" value="1"/>
</dbReference>
<dbReference type="PANTHER" id="PTHR10173:SF52">
    <property type="entry name" value="METHIONINE-R-SULFOXIDE REDUCTASE B1"/>
    <property type="match status" value="1"/>
</dbReference>
<accession>A0ABT8CTI1</accession>
<dbReference type="RefSeq" id="WP_290363777.1">
    <property type="nucleotide sequence ID" value="NZ_JAUFQU010000001.1"/>
</dbReference>